<accession>A0ABS6I1R6</accession>
<evidence type="ECO:0000259" key="4">
    <source>
        <dbReference type="PROSITE" id="PS50932"/>
    </source>
</evidence>
<dbReference type="Pfam" id="PF13377">
    <property type="entry name" value="Peripla_BP_3"/>
    <property type="match status" value="1"/>
</dbReference>
<dbReference type="Gene3D" id="3.40.50.2300">
    <property type="match status" value="2"/>
</dbReference>
<evidence type="ECO:0000256" key="3">
    <source>
        <dbReference type="ARBA" id="ARBA00023163"/>
    </source>
</evidence>
<feature type="domain" description="HTH lacI-type" evidence="4">
    <location>
        <begin position="1"/>
        <end position="50"/>
    </location>
</feature>
<dbReference type="InterPro" id="IPR000843">
    <property type="entry name" value="HTH_LacI"/>
</dbReference>
<gene>
    <name evidence="5" type="ORF">KSW38_05175</name>
</gene>
<dbReference type="SUPFAM" id="SSF47413">
    <property type="entry name" value="lambda repressor-like DNA-binding domains"/>
    <property type="match status" value="1"/>
</dbReference>
<dbReference type="SUPFAM" id="SSF53822">
    <property type="entry name" value="Periplasmic binding protein-like I"/>
    <property type="match status" value="1"/>
</dbReference>
<reference evidence="5 6" key="1">
    <citation type="submission" date="2021-06" db="EMBL/GenBank/DDBJ databases">
        <authorList>
            <person name="Jeong J.W."/>
        </authorList>
    </citation>
    <scope>NUCLEOTIDE SEQUENCE [LARGE SCALE GENOMIC DNA]</scope>
    <source>
        <strain evidence="5 6">MMS21-TAE1-1</strain>
    </source>
</reference>
<evidence type="ECO:0000256" key="1">
    <source>
        <dbReference type="ARBA" id="ARBA00023015"/>
    </source>
</evidence>
<keyword evidence="2" id="KW-0238">DNA-binding</keyword>
<keyword evidence="6" id="KW-1185">Reference proteome</keyword>
<keyword evidence="3" id="KW-0804">Transcription</keyword>
<keyword evidence="1" id="KW-0805">Transcription regulation</keyword>
<dbReference type="InterPro" id="IPR028082">
    <property type="entry name" value="Peripla_BP_I"/>
</dbReference>
<name>A0ABS6I1R6_9MICC</name>
<comment type="caution">
    <text evidence="5">The sequence shown here is derived from an EMBL/GenBank/DDBJ whole genome shotgun (WGS) entry which is preliminary data.</text>
</comment>
<dbReference type="Gene3D" id="1.10.260.40">
    <property type="entry name" value="lambda repressor-like DNA-binding domains"/>
    <property type="match status" value="1"/>
</dbReference>
<dbReference type="PANTHER" id="PTHR30146">
    <property type="entry name" value="LACI-RELATED TRANSCRIPTIONAL REPRESSOR"/>
    <property type="match status" value="1"/>
</dbReference>
<evidence type="ECO:0000256" key="2">
    <source>
        <dbReference type="ARBA" id="ARBA00023125"/>
    </source>
</evidence>
<dbReference type="PANTHER" id="PTHR30146:SF109">
    <property type="entry name" value="HTH-TYPE TRANSCRIPTIONAL REGULATOR GALS"/>
    <property type="match status" value="1"/>
</dbReference>
<evidence type="ECO:0000313" key="6">
    <source>
        <dbReference type="Proteomes" id="UP000824166"/>
    </source>
</evidence>
<dbReference type="PROSITE" id="PS50932">
    <property type="entry name" value="HTH_LACI_2"/>
    <property type="match status" value="1"/>
</dbReference>
<proteinExistence type="predicted"/>
<sequence length="331" mass="35037">MASVAGVSHQTVSRYIKGGSALRPATAERVAKALAELHYTPNLAARALRSGEPDKIFVVVPEHSIHVPPKMISGAKAAAQAHGYRVETVILDRHPEAADSQFRRLLSGGDVAGVLSFAPSPRSVSDPLVSQPPLVVAGDDDDVLPARGTLADGSPIGAIVRHLASLGHSDFFHVAGPYDWTAARRRAAAYSEAIIEVGVTSHGIESGDWTLGSGYAAGKRIAALEQVTAVVAANDQMAIGVIRALHDSGFKVPEDISVVGWDDMEESSFLVPSLSTVRMDQAAVGARSMMGLIRQTRNPPKAPLAAALDTQIIRRESIAPARKRRPKRHGT</sequence>
<dbReference type="SMART" id="SM00354">
    <property type="entry name" value="HTH_LACI"/>
    <property type="match status" value="1"/>
</dbReference>
<protein>
    <submittedName>
        <fullName evidence="5">Substrate-binding domain-containing protein</fullName>
    </submittedName>
</protein>
<organism evidence="5 6">
    <name type="scientific">Paenarthrobacter aromaticivorans</name>
    <dbReference type="NCBI Taxonomy" id="2849150"/>
    <lineage>
        <taxon>Bacteria</taxon>
        <taxon>Bacillati</taxon>
        <taxon>Actinomycetota</taxon>
        <taxon>Actinomycetes</taxon>
        <taxon>Micrococcales</taxon>
        <taxon>Micrococcaceae</taxon>
        <taxon>Paenarthrobacter</taxon>
    </lineage>
</organism>
<dbReference type="CDD" id="cd01392">
    <property type="entry name" value="HTH_LacI"/>
    <property type="match status" value="1"/>
</dbReference>
<dbReference type="EMBL" id="JAHOPC010000002">
    <property type="protein sequence ID" value="MBU8865681.1"/>
    <property type="molecule type" value="Genomic_DNA"/>
</dbReference>
<dbReference type="InterPro" id="IPR046335">
    <property type="entry name" value="LacI/GalR-like_sensor"/>
</dbReference>
<evidence type="ECO:0000313" key="5">
    <source>
        <dbReference type="EMBL" id="MBU8865681.1"/>
    </source>
</evidence>
<dbReference type="InterPro" id="IPR010982">
    <property type="entry name" value="Lambda_DNA-bd_dom_sf"/>
</dbReference>
<dbReference type="Pfam" id="PF00356">
    <property type="entry name" value="LacI"/>
    <property type="match status" value="1"/>
</dbReference>
<dbReference type="Proteomes" id="UP000824166">
    <property type="component" value="Unassembled WGS sequence"/>
</dbReference>